<dbReference type="PANTHER" id="PTHR47481">
    <property type="match status" value="1"/>
</dbReference>
<evidence type="ECO:0000256" key="1">
    <source>
        <dbReference type="SAM" id="MobiDB-lite"/>
    </source>
</evidence>
<dbReference type="Proteomes" id="UP000829196">
    <property type="component" value="Unassembled WGS sequence"/>
</dbReference>
<sequence>MSQSMGDQDSANSHPPVSAALSGDSTTEIHIPQQLKFLISNIKNLVPNALTTENYAIWHIQLLQQFTTNGFAGHLTSTASCPTDVTSQEFQRWQLADNNLLSALFSTISTPILPYVISCTTAHTVWLVLERRLQPTCRSRVIQLKNVLHHVQMQNLTMQQYLNHVKFIVDNIAAAGSYLWW</sequence>
<accession>A0A8T3AIG3</accession>
<feature type="compositionally biased region" description="Polar residues" evidence="1">
    <location>
        <begin position="1"/>
        <end position="15"/>
    </location>
</feature>
<name>A0A8T3AIG3_DENNO</name>
<keyword evidence="3" id="KW-1185">Reference proteome</keyword>
<dbReference type="PANTHER" id="PTHR47481:SF22">
    <property type="entry name" value="RETROTRANSPOSON GAG DOMAIN-CONTAINING PROTEIN"/>
    <property type="match status" value="1"/>
</dbReference>
<evidence type="ECO:0000313" key="2">
    <source>
        <dbReference type="EMBL" id="KAI0496069.1"/>
    </source>
</evidence>
<evidence type="ECO:0000313" key="3">
    <source>
        <dbReference type="Proteomes" id="UP000829196"/>
    </source>
</evidence>
<reference evidence="2" key="1">
    <citation type="journal article" date="2022" name="Front. Genet.">
        <title>Chromosome-Scale Assembly of the Dendrobium nobile Genome Provides Insights Into the Molecular Mechanism of the Biosynthesis of the Medicinal Active Ingredient of Dendrobium.</title>
        <authorList>
            <person name="Xu Q."/>
            <person name="Niu S.-C."/>
            <person name="Li K.-L."/>
            <person name="Zheng P.-J."/>
            <person name="Zhang X.-J."/>
            <person name="Jia Y."/>
            <person name="Liu Y."/>
            <person name="Niu Y.-X."/>
            <person name="Yu L.-H."/>
            <person name="Chen D.-F."/>
            <person name="Zhang G.-Q."/>
        </authorList>
    </citation>
    <scope>NUCLEOTIDE SEQUENCE</scope>
    <source>
        <tissue evidence="2">Leaf</tissue>
    </source>
</reference>
<comment type="caution">
    <text evidence="2">The sequence shown here is derived from an EMBL/GenBank/DDBJ whole genome shotgun (WGS) entry which is preliminary data.</text>
</comment>
<proteinExistence type="predicted"/>
<dbReference type="OrthoDB" id="693186at2759"/>
<dbReference type="AlphaFoldDB" id="A0A8T3AIG3"/>
<organism evidence="2 3">
    <name type="scientific">Dendrobium nobile</name>
    <name type="common">Orchid</name>
    <dbReference type="NCBI Taxonomy" id="94219"/>
    <lineage>
        <taxon>Eukaryota</taxon>
        <taxon>Viridiplantae</taxon>
        <taxon>Streptophyta</taxon>
        <taxon>Embryophyta</taxon>
        <taxon>Tracheophyta</taxon>
        <taxon>Spermatophyta</taxon>
        <taxon>Magnoliopsida</taxon>
        <taxon>Liliopsida</taxon>
        <taxon>Asparagales</taxon>
        <taxon>Orchidaceae</taxon>
        <taxon>Epidendroideae</taxon>
        <taxon>Malaxideae</taxon>
        <taxon>Dendrobiinae</taxon>
        <taxon>Dendrobium</taxon>
    </lineage>
</organism>
<protein>
    <recommendedName>
        <fullName evidence="4">Retrovirus-related Pol polyprotein from transposon TNT 1-94</fullName>
    </recommendedName>
</protein>
<dbReference type="SMR" id="A0A8T3AIG3"/>
<evidence type="ECO:0008006" key="4">
    <source>
        <dbReference type="Google" id="ProtNLM"/>
    </source>
</evidence>
<dbReference type="Pfam" id="PF14223">
    <property type="entry name" value="Retrotran_gag_2"/>
    <property type="match status" value="1"/>
</dbReference>
<feature type="region of interest" description="Disordered" evidence="1">
    <location>
        <begin position="1"/>
        <end position="23"/>
    </location>
</feature>
<dbReference type="EMBL" id="JAGYWB010000016">
    <property type="protein sequence ID" value="KAI0496069.1"/>
    <property type="molecule type" value="Genomic_DNA"/>
</dbReference>
<gene>
    <name evidence="2" type="ORF">KFK09_022376</name>
</gene>